<dbReference type="InterPro" id="IPR008509">
    <property type="entry name" value="MOT2/MFSD5"/>
</dbReference>
<dbReference type="EMBL" id="CAJNJA010034815">
    <property type="protein sequence ID" value="CAE7698561.1"/>
    <property type="molecule type" value="Genomic_DNA"/>
</dbReference>
<protein>
    <recommendedName>
        <fullName evidence="3">Molybdate-anion transporter</fullName>
    </recommendedName>
    <alternativeName>
        <fullName evidence="10">Major facilitator superfamily domain-containing protein 5</fullName>
    </alternativeName>
    <alternativeName>
        <fullName evidence="11">Molybdate transporter 2 homolog</fullName>
    </alternativeName>
</protein>
<dbReference type="SUPFAM" id="SSF103473">
    <property type="entry name" value="MFS general substrate transporter"/>
    <property type="match status" value="1"/>
</dbReference>
<evidence type="ECO:0000256" key="11">
    <source>
        <dbReference type="ARBA" id="ARBA00032555"/>
    </source>
</evidence>
<dbReference type="GO" id="GO:0006811">
    <property type="term" value="P:monoatomic ion transport"/>
    <property type="evidence" value="ECO:0007669"/>
    <property type="project" value="UniProtKB-KW"/>
</dbReference>
<evidence type="ECO:0000256" key="2">
    <source>
        <dbReference type="ARBA" id="ARBA00004651"/>
    </source>
</evidence>
<dbReference type="AlphaFoldDB" id="A0A812X1S0"/>
<dbReference type="Proteomes" id="UP000601435">
    <property type="component" value="Unassembled WGS sequence"/>
</dbReference>
<dbReference type="OrthoDB" id="439578at2759"/>
<dbReference type="PANTHER" id="PTHR23516:SF1">
    <property type="entry name" value="MOLYBDATE-ANION TRANSPORTER"/>
    <property type="match status" value="1"/>
</dbReference>
<sequence>MAQPLILWCGIVCSLFESSMFIFVFNWTPVLMKVGEPDPPFGHIFAGFMIFCMLGLPKTQARSSAMFHQRHGMYTLIVAALCHGSILFVDSESIHLLAFFIFEMCVGIYFPMMGTMKGQIVPESKRSTIYNLYRVPLNAIVVLTLILKLGEGISFMV</sequence>
<reference evidence="13" key="1">
    <citation type="submission" date="2021-02" db="EMBL/GenBank/DDBJ databases">
        <authorList>
            <person name="Dougan E. K."/>
            <person name="Rhodes N."/>
            <person name="Thang M."/>
            <person name="Chan C."/>
        </authorList>
    </citation>
    <scope>NUCLEOTIDE SEQUENCE</scope>
</reference>
<keyword evidence="4" id="KW-0813">Transport</keyword>
<name>A0A812X1S0_9DINO</name>
<feature type="non-terminal residue" evidence="13">
    <location>
        <position position="1"/>
    </location>
</feature>
<dbReference type="Gene3D" id="1.20.1250.20">
    <property type="entry name" value="MFS general substrate transporter like domains"/>
    <property type="match status" value="1"/>
</dbReference>
<keyword evidence="6 12" id="KW-0812">Transmembrane</keyword>
<keyword evidence="9 12" id="KW-0472">Membrane</keyword>
<dbReference type="InterPro" id="IPR036259">
    <property type="entry name" value="MFS_trans_sf"/>
</dbReference>
<keyword evidence="14" id="KW-1185">Reference proteome</keyword>
<dbReference type="GO" id="GO:0015098">
    <property type="term" value="F:molybdate ion transmembrane transporter activity"/>
    <property type="evidence" value="ECO:0007669"/>
    <property type="project" value="InterPro"/>
</dbReference>
<evidence type="ECO:0000256" key="7">
    <source>
        <dbReference type="ARBA" id="ARBA00022989"/>
    </source>
</evidence>
<comment type="function">
    <text evidence="1">Mediates high-affinity intracellular uptake of the rare oligo-element molybdenum.</text>
</comment>
<evidence type="ECO:0000256" key="1">
    <source>
        <dbReference type="ARBA" id="ARBA00003019"/>
    </source>
</evidence>
<evidence type="ECO:0000256" key="9">
    <source>
        <dbReference type="ARBA" id="ARBA00023136"/>
    </source>
</evidence>
<feature type="transmembrane region" description="Helical" evidence="12">
    <location>
        <begin position="132"/>
        <end position="150"/>
    </location>
</feature>
<comment type="caution">
    <text evidence="13">The sequence shown here is derived from an EMBL/GenBank/DDBJ whole genome shotgun (WGS) entry which is preliminary data.</text>
</comment>
<keyword evidence="7 12" id="KW-1133">Transmembrane helix</keyword>
<dbReference type="Pfam" id="PF05631">
    <property type="entry name" value="MFS_5"/>
    <property type="match status" value="1"/>
</dbReference>
<feature type="transmembrane region" description="Helical" evidence="12">
    <location>
        <begin position="71"/>
        <end position="88"/>
    </location>
</feature>
<evidence type="ECO:0000256" key="4">
    <source>
        <dbReference type="ARBA" id="ARBA00022448"/>
    </source>
</evidence>
<evidence type="ECO:0000256" key="8">
    <source>
        <dbReference type="ARBA" id="ARBA00023065"/>
    </source>
</evidence>
<dbReference type="PANTHER" id="PTHR23516">
    <property type="entry name" value="SAM (S-ADENOSYL METHIONINE) TRANSPORTER"/>
    <property type="match status" value="1"/>
</dbReference>
<dbReference type="GO" id="GO:0005886">
    <property type="term" value="C:plasma membrane"/>
    <property type="evidence" value="ECO:0007669"/>
    <property type="project" value="UniProtKB-SubCell"/>
</dbReference>
<keyword evidence="5" id="KW-1003">Cell membrane</keyword>
<feature type="transmembrane region" description="Helical" evidence="12">
    <location>
        <begin position="94"/>
        <end position="112"/>
    </location>
</feature>
<evidence type="ECO:0000256" key="5">
    <source>
        <dbReference type="ARBA" id="ARBA00022475"/>
    </source>
</evidence>
<evidence type="ECO:0000256" key="10">
    <source>
        <dbReference type="ARBA" id="ARBA00030646"/>
    </source>
</evidence>
<evidence type="ECO:0000313" key="13">
    <source>
        <dbReference type="EMBL" id="CAE7698561.1"/>
    </source>
</evidence>
<comment type="subcellular location">
    <subcellularLocation>
        <location evidence="2">Cell membrane</location>
        <topology evidence="2">Multi-pass membrane protein</topology>
    </subcellularLocation>
</comment>
<proteinExistence type="predicted"/>
<evidence type="ECO:0000313" key="14">
    <source>
        <dbReference type="Proteomes" id="UP000601435"/>
    </source>
</evidence>
<keyword evidence="8" id="KW-0406">Ion transport</keyword>
<evidence type="ECO:0000256" key="12">
    <source>
        <dbReference type="SAM" id="Phobius"/>
    </source>
</evidence>
<feature type="transmembrane region" description="Helical" evidence="12">
    <location>
        <begin position="40"/>
        <end position="59"/>
    </location>
</feature>
<gene>
    <name evidence="13" type="primary">MFSD5</name>
    <name evidence="13" type="ORF">SNEC2469_LOCUS20136</name>
</gene>
<accession>A0A812X1S0</accession>
<evidence type="ECO:0000256" key="3">
    <source>
        <dbReference type="ARBA" id="ARBA00021242"/>
    </source>
</evidence>
<feature type="transmembrane region" description="Helical" evidence="12">
    <location>
        <begin position="5"/>
        <end position="28"/>
    </location>
</feature>
<evidence type="ECO:0000256" key="6">
    <source>
        <dbReference type="ARBA" id="ARBA00022692"/>
    </source>
</evidence>
<organism evidence="13 14">
    <name type="scientific">Symbiodinium necroappetens</name>
    <dbReference type="NCBI Taxonomy" id="1628268"/>
    <lineage>
        <taxon>Eukaryota</taxon>
        <taxon>Sar</taxon>
        <taxon>Alveolata</taxon>
        <taxon>Dinophyceae</taxon>
        <taxon>Suessiales</taxon>
        <taxon>Symbiodiniaceae</taxon>
        <taxon>Symbiodinium</taxon>
    </lineage>
</organism>